<feature type="chain" id="PRO_5031371821" description="Secreted protein" evidence="2">
    <location>
        <begin position="33"/>
        <end position="272"/>
    </location>
</feature>
<reference evidence="3" key="1">
    <citation type="journal article" date="2020" name="mSystems">
        <title>Genome- and Community-Level Interaction Insights into Carbon Utilization and Element Cycling Functions of Hydrothermarchaeota in Hydrothermal Sediment.</title>
        <authorList>
            <person name="Zhou Z."/>
            <person name="Liu Y."/>
            <person name="Xu W."/>
            <person name="Pan J."/>
            <person name="Luo Z.H."/>
            <person name="Li M."/>
        </authorList>
    </citation>
    <scope>NUCLEOTIDE SEQUENCE [LARGE SCALE GENOMIC DNA]</scope>
    <source>
        <strain evidence="3">HyVt-493</strain>
    </source>
</reference>
<dbReference type="Proteomes" id="UP000885750">
    <property type="component" value="Unassembled WGS sequence"/>
</dbReference>
<sequence>MKLHSILNNNSKRLRLVACLFTSAIISGVTFAESSKDGFPPLSEAKKNSEDTTKIRSATSTLNKTPVPAARYQRQATPMQNRYYYPQTQTQGYYYPQQMQAYRNYPQQQLPNYAPKQWAYPQQRFNATTYPRYQPYAQNWTQTAPYRPYPVTPYPNQQPYNYPQIPAQQTNNVVNTVASNTIGKKLYPMRKKIKKEKHAWGDERHIWPDFYTDFTGDLWDKMINAPFDAGRMPGGWRAPSLSTPDPATVGDAVANQLPPIAEEMENMTNFSN</sequence>
<dbReference type="AlphaFoldDB" id="A0A7V2T236"/>
<proteinExistence type="predicted"/>
<evidence type="ECO:0008006" key="4">
    <source>
        <dbReference type="Google" id="ProtNLM"/>
    </source>
</evidence>
<evidence type="ECO:0000313" key="3">
    <source>
        <dbReference type="EMBL" id="HFC93227.1"/>
    </source>
</evidence>
<keyword evidence="2" id="KW-0732">Signal</keyword>
<evidence type="ECO:0000256" key="2">
    <source>
        <dbReference type="SAM" id="SignalP"/>
    </source>
</evidence>
<accession>A0A7V2T236</accession>
<dbReference type="EMBL" id="DRMS01000394">
    <property type="protein sequence ID" value="HFC93227.1"/>
    <property type="molecule type" value="Genomic_DNA"/>
</dbReference>
<feature type="compositionally biased region" description="Basic and acidic residues" evidence="1">
    <location>
        <begin position="44"/>
        <end position="54"/>
    </location>
</feature>
<organism evidence="3">
    <name type="scientific">Leucothrix mucor</name>
    <dbReference type="NCBI Taxonomy" id="45248"/>
    <lineage>
        <taxon>Bacteria</taxon>
        <taxon>Pseudomonadati</taxon>
        <taxon>Pseudomonadota</taxon>
        <taxon>Gammaproteobacteria</taxon>
        <taxon>Thiotrichales</taxon>
        <taxon>Thiotrichaceae</taxon>
        <taxon>Leucothrix</taxon>
    </lineage>
</organism>
<comment type="caution">
    <text evidence="3">The sequence shown here is derived from an EMBL/GenBank/DDBJ whole genome shotgun (WGS) entry which is preliminary data.</text>
</comment>
<feature type="region of interest" description="Disordered" evidence="1">
    <location>
        <begin position="36"/>
        <end position="60"/>
    </location>
</feature>
<evidence type="ECO:0000256" key="1">
    <source>
        <dbReference type="SAM" id="MobiDB-lite"/>
    </source>
</evidence>
<gene>
    <name evidence="3" type="ORF">ENJ51_10500</name>
</gene>
<name>A0A7V2T236_LEUMU</name>
<feature type="signal peptide" evidence="2">
    <location>
        <begin position="1"/>
        <end position="32"/>
    </location>
</feature>
<protein>
    <recommendedName>
        <fullName evidence="4">Secreted protein</fullName>
    </recommendedName>
</protein>